<protein>
    <recommendedName>
        <fullName evidence="3">Peptidase U49, Lit peptidase</fullName>
    </recommendedName>
</protein>
<dbReference type="EMBL" id="JACHIE010000014">
    <property type="protein sequence ID" value="MBB6458077.1"/>
    <property type="molecule type" value="Genomic_DNA"/>
</dbReference>
<keyword evidence="2" id="KW-1185">Reference proteome</keyword>
<evidence type="ECO:0008006" key="3">
    <source>
        <dbReference type="Google" id="ProtNLM"/>
    </source>
</evidence>
<sequence>MTTKPSDQTIVLNLLRGAVPEKAAELCRLWTDQQHSVEVTSSGASLTLNATSKRIKFDTKTVDFFWLLGFAAWRAIEVYAPALVLATSTGVSIDTALKVDHGRGQFEFDFNQRIAAAHNLRSAGSTADIQWPDDIPMPTADRASLDNAQAMAVSDLVGLAFAFAMLHELKHVMFRAAGDAPGAGYAEELACDVWARETMTSNMEEYADNHGYTYTQVAQKRAMGIALAAIIVHAMTPTHETWGSNDYPPIAERIRAMIDGHNLSEGSPFWTFTACLLIAIMRQEGRQIELVAASDKAVVEGLLDLIG</sequence>
<name>A0A841QJC4_9PROT</name>
<accession>A0A841QJC4</accession>
<proteinExistence type="predicted"/>
<dbReference type="AlphaFoldDB" id="A0A841QJC4"/>
<evidence type="ECO:0000313" key="2">
    <source>
        <dbReference type="Proteomes" id="UP000578000"/>
    </source>
</evidence>
<reference evidence="1 2" key="1">
    <citation type="submission" date="2020-08" db="EMBL/GenBank/DDBJ databases">
        <title>Genomic Encyclopedia of Type Strains, Phase IV (KMG-IV): sequencing the most valuable type-strain genomes for metagenomic binning, comparative biology and taxonomic classification.</title>
        <authorList>
            <person name="Goeker M."/>
        </authorList>
    </citation>
    <scope>NUCLEOTIDE SEQUENCE [LARGE SCALE GENOMIC DNA]</scope>
    <source>
        <strain evidence="1 2">DSM 4491</strain>
    </source>
</reference>
<dbReference type="RefSeq" id="WP_166116151.1">
    <property type="nucleotide sequence ID" value="NZ_BAABDB010000043.1"/>
</dbReference>
<gene>
    <name evidence="1" type="ORF">HNR55_002682</name>
</gene>
<dbReference type="Proteomes" id="UP000578000">
    <property type="component" value="Unassembled WGS sequence"/>
</dbReference>
<dbReference type="Pfam" id="PF10463">
    <property type="entry name" value="Peptidase_U49"/>
    <property type="match status" value="1"/>
</dbReference>
<evidence type="ECO:0000313" key="1">
    <source>
        <dbReference type="EMBL" id="MBB6458077.1"/>
    </source>
</evidence>
<dbReference type="InterPro" id="IPR019504">
    <property type="entry name" value="Peptidase_U49_Lit_pept"/>
</dbReference>
<comment type="caution">
    <text evidence="1">The sequence shown here is derived from an EMBL/GenBank/DDBJ whole genome shotgun (WGS) entry which is preliminary data.</text>
</comment>
<organism evidence="1 2">
    <name type="scientific">Acetobacter lovaniensis</name>
    <dbReference type="NCBI Taxonomy" id="104100"/>
    <lineage>
        <taxon>Bacteria</taxon>
        <taxon>Pseudomonadati</taxon>
        <taxon>Pseudomonadota</taxon>
        <taxon>Alphaproteobacteria</taxon>
        <taxon>Acetobacterales</taxon>
        <taxon>Acetobacteraceae</taxon>
        <taxon>Acetobacter</taxon>
    </lineage>
</organism>